<dbReference type="EMBL" id="MRWE01000005">
    <property type="protein sequence ID" value="ORJ26684.1"/>
    <property type="molecule type" value="Genomic_DNA"/>
</dbReference>
<evidence type="ECO:0000313" key="4">
    <source>
        <dbReference type="Proteomes" id="UP000192536"/>
    </source>
</evidence>
<feature type="domain" description="Rhodanese" evidence="2">
    <location>
        <begin position="22"/>
        <end position="120"/>
    </location>
</feature>
<dbReference type="Proteomes" id="UP000192536">
    <property type="component" value="Unassembled WGS sequence"/>
</dbReference>
<evidence type="ECO:0000313" key="3">
    <source>
        <dbReference type="EMBL" id="ORJ26684.1"/>
    </source>
</evidence>
<dbReference type="AlphaFoldDB" id="A0A1X0WIV6"/>
<dbReference type="InterPro" id="IPR051126">
    <property type="entry name" value="Thiosulfate_sulfurtransferase"/>
</dbReference>
<dbReference type="GO" id="GO:0004792">
    <property type="term" value="F:thiosulfate-cyanide sulfurtransferase activity"/>
    <property type="evidence" value="ECO:0007669"/>
    <property type="project" value="InterPro"/>
</dbReference>
<sequence>MSDSLNSIPLRHTAELTQALRNGQEVAIVDLREEADFGTGHPLFATNLPLSKLEIEVLDRIPRRSTAITLYDNGQRYNPRTGTRLAEVAYQRLKALGYVDVALLAGDLAGWKEAGGEVFTDLNSQSKAFAAWAEYHHQPSAPQESAPEIAREWAARTGAQQIDLAQFIQWQADGQRTLYLFDVRSPEEFQAGHLPGARNVPGDRLTQSIDQFASVRGARVVLIDNDGVRANLAASRLAQLNWDAFVLADGGKPEALFTESGNGTVTSAPVPAIESIDGQQLQQWLEEGETGIVDLTLSANFRNRRIPGAVFTARSQLPQTLSQRPAYKRWVVTCGSGFLARYAVTEVAELTGSPTYLLHGGTLKWIDEQRPLEHGDSPYLQNPRDKYLRQHEQDDASPEAIQAYQDWEKGLVAQLERDDTHGFRLI</sequence>
<dbReference type="InterPro" id="IPR001763">
    <property type="entry name" value="Rhodanese-like_dom"/>
</dbReference>
<dbReference type="InterPro" id="IPR001307">
    <property type="entry name" value="Thiosulphate_STrfase_CS"/>
</dbReference>
<dbReference type="SMART" id="SM00450">
    <property type="entry name" value="RHOD"/>
    <property type="match status" value="3"/>
</dbReference>
<keyword evidence="4" id="KW-1185">Reference proteome</keyword>
<dbReference type="PROSITE" id="PS50206">
    <property type="entry name" value="RHODANESE_3"/>
    <property type="match status" value="3"/>
</dbReference>
<feature type="domain" description="Rhodanese" evidence="2">
    <location>
        <begin position="292"/>
        <end position="374"/>
    </location>
</feature>
<evidence type="ECO:0000259" key="2">
    <source>
        <dbReference type="PROSITE" id="PS50206"/>
    </source>
</evidence>
<evidence type="ECO:0000256" key="1">
    <source>
        <dbReference type="ARBA" id="ARBA00022737"/>
    </source>
</evidence>
<dbReference type="PANTHER" id="PTHR43855">
    <property type="entry name" value="THIOSULFATE SULFURTRANSFERASE"/>
    <property type="match status" value="1"/>
</dbReference>
<dbReference type="STRING" id="1646377.BS640_04575"/>
<dbReference type="Gene3D" id="3.40.250.10">
    <property type="entry name" value="Rhodanese-like domain"/>
    <property type="match status" value="3"/>
</dbReference>
<proteinExistence type="predicted"/>
<name>A0A1X0WIV6_9GAMM</name>
<dbReference type="PANTHER" id="PTHR43855:SF1">
    <property type="entry name" value="THIOSULFATE SULFURTRANSFERASE"/>
    <property type="match status" value="1"/>
</dbReference>
<dbReference type="InterPro" id="IPR036873">
    <property type="entry name" value="Rhodanese-like_dom_sf"/>
</dbReference>
<protein>
    <recommendedName>
        <fullName evidence="2">Rhodanese domain-containing protein</fullName>
    </recommendedName>
</protein>
<dbReference type="PROSITE" id="PS00380">
    <property type="entry name" value="RHODANESE_1"/>
    <property type="match status" value="1"/>
</dbReference>
<comment type="caution">
    <text evidence="3">The sequence shown here is derived from an EMBL/GenBank/DDBJ whole genome shotgun (WGS) entry which is preliminary data.</text>
</comment>
<gene>
    <name evidence="3" type="ORF">BS640_04575</name>
</gene>
<reference evidence="3 4" key="1">
    <citation type="journal article" date="2017" name="Int. J. Syst. Evol. Microbiol.">
        <title>Rouxiella badensis sp. nov. and Rouxiella silvae sp. nov. isolated from peat bog soil in Germany and emendation of the genus description.</title>
        <authorList>
            <person name="Le Fleche-Mateos A."/>
            <person name="Kugler J.H."/>
            <person name="Hansen S.H."/>
            <person name="Syldatk C."/>
            <person name="Hausmann R."/>
            <person name="Lomprez F."/>
            <person name="Vandenbogaert M."/>
            <person name="Manuguerra J.C."/>
            <person name="Grimont P.A."/>
        </authorList>
    </citation>
    <scope>NUCLEOTIDE SEQUENCE [LARGE SCALE GENOMIC DNA]</scope>
    <source>
        <strain evidence="3 4">DSM 100043</strain>
    </source>
</reference>
<dbReference type="Pfam" id="PF00581">
    <property type="entry name" value="Rhodanese"/>
    <property type="match status" value="3"/>
</dbReference>
<dbReference type="SUPFAM" id="SSF52821">
    <property type="entry name" value="Rhodanese/Cell cycle control phosphatase"/>
    <property type="match status" value="3"/>
</dbReference>
<feature type="domain" description="Rhodanese" evidence="2">
    <location>
        <begin position="174"/>
        <end position="255"/>
    </location>
</feature>
<accession>A0A1X0WIV6</accession>
<organism evidence="3 4">
    <name type="scientific">Rouxiella badensis</name>
    <dbReference type="NCBI Taxonomy" id="1646377"/>
    <lineage>
        <taxon>Bacteria</taxon>
        <taxon>Pseudomonadati</taxon>
        <taxon>Pseudomonadota</taxon>
        <taxon>Gammaproteobacteria</taxon>
        <taxon>Enterobacterales</taxon>
        <taxon>Yersiniaceae</taxon>
        <taxon>Rouxiella</taxon>
    </lineage>
</organism>
<keyword evidence="1" id="KW-0677">Repeat</keyword>
<dbReference type="RefSeq" id="WP_084912067.1">
    <property type="nucleotide sequence ID" value="NZ_MRWE01000005.1"/>
</dbReference>